<dbReference type="PANTHER" id="PTHR33155:SF3">
    <property type="entry name" value="PROTEIN FAF-LIKE, CHLOROPLASTIC"/>
    <property type="match status" value="1"/>
</dbReference>
<feature type="region of interest" description="Disordered" evidence="2">
    <location>
        <begin position="243"/>
        <end position="263"/>
    </location>
</feature>
<sequence length="406" mass="44873">MPLRRTSNHIPSEDLDAPPKQGIVAILTADSHAKAGSIRRTLSADMSSKKWLNQNGFFASPAKKIADEEFNQSPNQDEVWRSIQAEKEEKNLPQTGVWGQILTQKSDGSVVQPPYVHPMVKRSKSSMSEKSLEVCTESLGSETGSDCFSDDEEELMRSREQVVPFADENLNVVVKYKKSPPPPRTFPPPLPSIDGGASVQMHSRRENGRLVLEAVSVAPRNYFHAAREDGRLLLTLKKHAPAEEVAAPPPNAEEREKGVGKEESLVVERNLSMPTGMISVHKSMRKLMTVGNNNINPRCGAATKNAGFIDGTESIVAYRRFSDGTSVVGKVSDVFPTEARQSLPPRPPTPPGAVAASFNAYEYFWRSKPGFMMSSKKMDQDLVLYMRGCKEGRRSLIWEPYCIATS</sequence>
<accession>A0ABD1HM67</accession>
<dbReference type="Proteomes" id="UP001567538">
    <property type="component" value="Unassembled WGS sequence"/>
</dbReference>
<dbReference type="InterPro" id="IPR021410">
    <property type="entry name" value="FAF"/>
</dbReference>
<evidence type="ECO:0000313" key="5">
    <source>
        <dbReference type="Proteomes" id="UP001567538"/>
    </source>
</evidence>
<feature type="compositionally biased region" description="Basic and acidic residues" evidence="2">
    <location>
        <begin position="252"/>
        <end position="263"/>
    </location>
</feature>
<dbReference type="AlphaFoldDB" id="A0ABD1HM67"/>
<organism evidence="4 5">
    <name type="scientific">Salvia divinorum</name>
    <name type="common">Maria pastora</name>
    <name type="synonym">Diviner's sage</name>
    <dbReference type="NCBI Taxonomy" id="28513"/>
    <lineage>
        <taxon>Eukaryota</taxon>
        <taxon>Viridiplantae</taxon>
        <taxon>Streptophyta</taxon>
        <taxon>Embryophyta</taxon>
        <taxon>Tracheophyta</taxon>
        <taxon>Spermatophyta</taxon>
        <taxon>Magnoliopsida</taxon>
        <taxon>eudicotyledons</taxon>
        <taxon>Gunneridae</taxon>
        <taxon>Pentapetalae</taxon>
        <taxon>asterids</taxon>
        <taxon>lamiids</taxon>
        <taxon>Lamiales</taxon>
        <taxon>Lamiaceae</taxon>
        <taxon>Nepetoideae</taxon>
        <taxon>Mentheae</taxon>
        <taxon>Salviinae</taxon>
        <taxon>Salvia</taxon>
        <taxon>Salvia subgen. Calosphace</taxon>
    </lineage>
</organism>
<dbReference type="Pfam" id="PF11250">
    <property type="entry name" value="FAF"/>
    <property type="match status" value="1"/>
</dbReference>
<dbReference type="EMBL" id="JBEAFC010000004">
    <property type="protein sequence ID" value="KAL1557551.1"/>
    <property type="molecule type" value="Genomic_DNA"/>
</dbReference>
<protein>
    <submittedName>
        <fullName evidence="4">Protein FAF-like, chloroplastic</fullName>
    </submittedName>
</protein>
<feature type="domain" description="FAF" evidence="3">
    <location>
        <begin position="186"/>
        <end position="236"/>
    </location>
</feature>
<comment type="caution">
    <text evidence="4">The sequence shown here is derived from an EMBL/GenBank/DDBJ whole genome shotgun (WGS) entry which is preliminary data.</text>
</comment>
<evidence type="ECO:0000313" key="4">
    <source>
        <dbReference type="EMBL" id="KAL1557551.1"/>
    </source>
</evidence>
<dbReference type="PANTHER" id="PTHR33155">
    <property type="entry name" value="FANTASTIC FOUR-LIKE PROTEIN (DUF3049)"/>
    <property type="match status" value="1"/>
</dbReference>
<evidence type="ECO:0000259" key="3">
    <source>
        <dbReference type="Pfam" id="PF11250"/>
    </source>
</evidence>
<gene>
    <name evidence="4" type="ORF">AAHA92_08111</name>
</gene>
<evidence type="ECO:0000256" key="1">
    <source>
        <dbReference type="ARBA" id="ARBA00008690"/>
    </source>
</evidence>
<reference evidence="4 5" key="1">
    <citation type="submission" date="2024-06" db="EMBL/GenBank/DDBJ databases">
        <title>A chromosome level genome sequence of Diviner's sage (Salvia divinorum).</title>
        <authorList>
            <person name="Ford S.A."/>
            <person name="Ro D.-K."/>
            <person name="Ness R.W."/>
            <person name="Phillips M.A."/>
        </authorList>
    </citation>
    <scope>NUCLEOTIDE SEQUENCE [LARGE SCALE GENOMIC DNA]</scope>
    <source>
        <strain evidence="4">SAF-2024a</strain>
        <tissue evidence="4">Leaf</tissue>
    </source>
</reference>
<comment type="similarity">
    <text evidence="1">Belongs to the fantastic four family.</text>
</comment>
<proteinExistence type="inferred from homology"/>
<dbReference type="InterPro" id="IPR046431">
    <property type="entry name" value="FAF_dom"/>
</dbReference>
<evidence type="ECO:0000256" key="2">
    <source>
        <dbReference type="SAM" id="MobiDB-lite"/>
    </source>
</evidence>
<keyword evidence="5" id="KW-1185">Reference proteome</keyword>
<name>A0ABD1HM67_SALDI</name>